<reference evidence="4 5" key="1">
    <citation type="submission" date="2013-07" db="EMBL/GenBank/DDBJ databases">
        <authorList>
            <consortium name="DOE Joint Genome Institute"/>
            <person name="Eisen J."/>
            <person name="Huntemann M."/>
            <person name="Han J."/>
            <person name="Chen A."/>
            <person name="Kyrpides N."/>
            <person name="Mavromatis K."/>
            <person name="Markowitz V."/>
            <person name="Palaniappan K."/>
            <person name="Ivanova N."/>
            <person name="Schaumberg A."/>
            <person name="Pati A."/>
            <person name="Liolios K."/>
            <person name="Nordberg H.P."/>
            <person name="Cantor M.N."/>
            <person name="Hua S.X."/>
            <person name="Woyke T."/>
        </authorList>
    </citation>
    <scope>NUCLEOTIDE SEQUENCE [LARGE SCALE GENOMIC DNA]</scope>
    <source>
        <strain evidence="4 5">DSM 44712</strain>
    </source>
</reference>
<keyword evidence="1 2" id="KW-0238">DNA-binding</keyword>
<proteinExistence type="predicted"/>
<dbReference type="PATRIC" id="fig|927661.3.peg.3794"/>
<evidence type="ECO:0000256" key="1">
    <source>
        <dbReference type="ARBA" id="ARBA00023125"/>
    </source>
</evidence>
<feature type="DNA-binding region" description="H-T-H motif" evidence="2">
    <location>
        <begin position="39"/>
        <end position="58"/>
    </location>
</feature>
<comment type="caution">
    <text evidence="4">The sequence shown here is derived from an EMBL/GenBank/DDBJ whole genome shotgun (WGS) entry which is preliminary data.</text>
</comment>
<dbReference type="SUPFAM" id="SSF46689">
    <property type="entry name" value="Homeodomain-like"/>
    <property type="match status" value="1"/>
</dbReference>
<dbReference type="Proteomes" id="UP000021053">
    <property type="component" value="Unassembled WGS sequence"/>
</dbReference>
<evidence type="ECO:0000259" key="3">
    <source>
        <dbReference type="PROSITE" id="PS50977"/>
    </source>
</evidence>
<sequence length="205" mass="21853">MCNDWVVRTESSRARSTAETRERIVDVALEVLGENPDAGMGEIAVAAGVVRRTVYGHFPSRLDLVRTLTERAVTAMSLVLAEADASHPEADATWAAFVGSVWPVAYRYRVLLALRRGEFGGTIHELLGPIDELLADLIERGQDAGVFGRHVPADVLGQVAYGVVFAIADAVGSHEDLGVRAAIVTSLLTLGVPQARAIALTDGQP</sequence>
<evidence type="ECO:0000313" key="4">
    <source>
        <dbReference type="EMBL" id="EXG82630.1"/>
    </source>
</evidence>
<organism evidence="4 5">
    <name type="scientific">Cryptosporangium arvum DSM 44712</name>
    <dbReference type="NCBI Taxonomy" id="927661"/>
    <lineage>
        <taxon>Bacteria</taxon>
        <taxon>Bacillati</taxon>
        <taxon>Actinomycetota</taxon>
        <taxon>Actinomycetes</taxon>
        <taxon>Cryptosporangiales</taxon>
        <taxon>Cryptosporangiaceae</taxon>
        <taxon>Cryptosporangium</taxon>
    </lineage>
</organism>
<dbReference type="InterPro" id="IPR001647">
    <property type="entry name" value="HTH_TetR"/>
</dbReference>
<name>A0A010YR07_9ACTN</name>
<dbReference type="EMBL" id="JFBT01000001">
    <property type="protein sequence ID" value="EXG82630.1"/>
    <property type="molecule type" value="Genomic_DNA"/>
</dbReference>
<dbReference type="PROSITE" id="PS50977">
    <property type="entry name" value="HTH_TETR_2"/>
    <property type="match status" value="1"/>
</dbReference>
<dbReference type="InterPro" id="IPR009057">
    <property type="entry name" value="Homeodomain-like_sf"/>
</dbReference>
<dbReference type="HOGENOM" id="CLU_069356_38_0_11"/>
<dbReference type="PANTHER" id="PTHR30055:SF209">
    <property type="entry name" value="POSSIBLE TRANSCRIPTIONAL REGULATORY PROTEIN (PROBABLY TETR-FAMILY)"/>
    <property type="match status" value="1"/>
</dbReference>
<dbReference type="InterPro" id="IPR050109">
    <property type="entry name" value="HTH-type_TetR-like_transc_reg"/>
</dbReference>
<feature type="domain" description="HTH tetR-type" evidence="3">
    <location>
        <begin position="18"/>
        <end position="76"/>
    </location>
</feature>
<protein>
    <submittedName>
        <fullName evidence="4">Transcriptional regulator</fullName>
    </submittedName>
</protein>
<dbReference type="PANTHER" id="PTHR30055">
    <property type="entry name" value="HTH-TYPE TRANSCRIPTIONAL REGULATOR RUTR"/>
    <property type="match status" value="1"/>
</dbReference>
<dbReference type="Pfam" id="PF00440">
    <property type="entry name" value="TetR_N"/>
    <property type="match status" value="1"/>
</dbReference>
<dbReference type="SUPFAM" id="SSF48498">
    <property type="entry name" value="Tetracyclin repressor-like, C-terminal domain"/>
    <property type="match status" value="1"/>
</dbReference>
<dbReference type="Gene3D" id="1.10.357.10">
    <property type="entry name" value="Tetracycline Repressor, domain 2"/>
    <property type="match status" value="1"/>
</dbReference>
<dbReference type="GO" id="GO:0000976">
    <property type="term" value="F:transcription cis-regulatory region binding"/>
    <property type="evidence" value="ECO:0007669"/>
    <property type="project" value="TreeGrafter"/>
</dbReference>
<gene>
    <name evidence="4" type="ORF">CryarDRAFT_3828</name>
</gene>
<evidence type="ECO:0000256" key="2">
    <source>
        <dbReference type="PROSITE-ProRule" id="PRU00335"/>
    </source>
</evidence>
<evidence type="ECO:0000313" key="5">
    <source>
        <dbReference type="Proteomes" id="UP000021053"/>
    </source>
</evidence>
<keyword evidence="5" id="KW-1185">Reference proteome</keyword>
<dbReference type="AlphaFoldDB" id="A0A010YR07"/>
<dbReference type="InterPro" id="IPR036271">
    <property type="entry name" value="Tet_transcr_reg_TetR-rel_C_sf"/>
</dbReference>
<accession>A0A010YR07</accession>
<dbReference type="GO" id="GO:0003700">
    <property type="term" value="F:DNA-binding transcription factor activity"/>
    <property type="evidence" value="ECO:0007669"/>
    <property type="project" value="TreeGrafter"/>
</dbReference>